<name>A0ABD1QWX7_9LAMI</name>
<reference evidence="3" key="1">
    <citation type="submission" date="2024-07" db="EMBL/GenBank/DDBJ databases">
        <title>Two chromosome-level genome assemblies of Korean endemic species Abeliophyllum distichum and Forsythia ovata (Oleaceae).</title>
        <authorList>
            <person name="Jang H."/>
        </authorList>
    </citation>
    <scope>NUCLEOTIDE SEQUENCE [LARGE SCALE GENOMIC DNA]</scope>
</reference>
<evidence type="ECO:0000313" key="2">
    <source>
        <dbReference type="EMBL" id="KAL2480389.1"/>
    </source>
</evidence>
<keyword evidence="3" id="KW-1185">Reference proteome</keyword>
<accession>A0ABD1QWX7</accession>
<comment type="caution">
    <text evidence="2">The sequence shown here is derived from an EMBL/GenBank/DDBJ whole genome shotgun (WGS) entry which is preliminary data.</text>
</comment>
<organism evidence="2 3">
    <name type="scientific">Abeliophyllum distichum</name>
    <dbReference type="NCBI Taxonomy" id="126358"/>
    <lineage>
        <taxon>Eukaryota</taxon>
        <taxon>Viridiplantae</taxon>
        <taxon>Streptophyta</taxon>
        <taxon>Embryophyta</taxon>
        <taxon>Tracheophyta</taxon>
        <taxon>Spermatophyta</taxon>
        <taxon>Magnoliopsida</taxon>
        <taxon>eudicotyledons</taxon>
        <taxon>Gunneridae</taxon>
        <taxon>Pentapetalae</taxon>
        <taxon>asterids</taxon>
        <taxon>lamiids</taxon>
        <taxon>Lamiales</taxon>
        <taxon>Oleaceae</taxon>
        <taxon>Forsythieae</taxon>
        <taxon>Abeliophyllum</taxon>
    </lineage>
</organism>
<sequence length="102" mass="10855">MGLTPSQSGSIEPQNLQASTDLGQNPSSATQLSWSNAGKLSTMSSPTLGDPNHLLTVAPKASVATELSQELRPCRTHLVIRIDGSRLVESPNYVPRLLATIF</sequence>
<proteinExistence type="predicted"/>
<evidence type="ECO:0000313" key="3">
    <source>
        <dbReference type="Proteomes" id="UP001604336"/>
    </source>
</evidence>
<feature type="compositionally biased region" description="Polar residues" evidence="1">
    <location>
        <begin position="1"/>
        <end position="47"/>
    </location>
</feature>
<dbReference type="Proteomes" id="UP001604336">
    <property type="component" value="Unassembled WGS sequence"/>
</dbReference>
<gene>
    <name evidence="2" type="ORF">Adt_33355</name>
</gene>
<protein>
    <submittedName>
        <fullName evidence="2">Uncharacterized protein</fullName>
    </submittedName>
</protein>
<dbReference type="EMBL" id="JBFOLK010000010">
    <property type="protein sequence ID" value="KAL2480389.1"/>
    <property type="molecule type" value="Genomic_DNA"/>
</dbReference>
<evidence type="ECO:0000256" key="1">
    <source>
        <dbReference type="SAM" id="MobiDB-lite"/>
    </source>
</evidence>
<dbReference type="AlphaFoldDB" id="A0ABD1QWX7"/>
<feature type="region of interest" description="Disordered" evidence="1">
    <location>
        <begin position="1"/>
        <end position="53"/>
    </location>
</feature>